<feature type="region of interest" description="Disordered" evidence="1">
    <location>
        <begin position="118"/>
        <end position="140"/>
    </location>
</feature>
<comment type="caution">
    <text evidence="2">The sequence shown here is derived from an EMBL/GenBank/DDBJ whole genome shotgun (WGS) entry which is preliminary data.</text>
</comment>
<feature type="non-terminal residue" evidence="2">
    <location>
        <position position="1"/>
    </location>
</feature>
<organism evidence="2 3">
    <name type="scientific">Modicella reniformis</name>
    <dbReference type="NCBI Taxonomy" id="1440133"/>
    <lineage>
        <taxon>Eukaryota</taxon>
        <taxon>Fungi</taxon>
        <taxon>Fungi incertae sedis</taxon>
        <taxon>Mucoromycota</taxon>
        <taxon>Mortierellomycotina</taxon>
        <taxon>Mortierellomycetes</taxon>
        <taxon>Mortierellales</taxon>
        <taxon>Mortierellaceae</taxon>
        <taxon>Modicella</taxon>
    </lineage>
</organism>
<gene>
    <name evidence="2" type="ORF">BGZ65_000441</name>
</gene>
<evidence type="ECO:0000313" key="2">
    <source>
        <dbReference type="EMBL" id="KAF9943712.1"/>
    </source>
</evidence>
<protein>
    <submittedName>
        <fullName evidence="2">Uncharacterized protein</fullName>
    </submittedName>
</protein>
<evidence type="ECO:0000256" key="1">
    <source>
        <dbReference type="SAM" id="MobiDB-lite"/>
    </source>
</evidence>
<feature type="compositionally biased region" description="Gly residues" evidence="1">
    <location>
        <begin position="229"/>
        <end position="239"/>
    </location>
</feature>
<sequence>PVTVSAASGAWGPSSSSGSSRPSLGLRSSAVFASNPSLNSPTNSTSRGFDNSNTTNNNNNNNNSWIEVGSKHTHSNSGSSIPAAGNRNSVILSGSSSVAAAAAAAAAAGGAAGVATAGVQTTSGSGNSKPNSLSSSNEPRPASEEFLRWCRQALKDLQGVVLEDFIQMLLTFPLNPDSSTVDIISESIYANSRSLNGRQFADEFIKRRKADAYPNGAPSSSSSSSSLGISGGVLGGSSS</sequence>
<dbReference type="AlphaFoldDB" id="A0A9P6IPV2"/>
<name>A0A9P6IPV2_9FUNG</name>
<dbReference type="OrthoDB" id="6415790at2759"/>
<feature type="compositionally biased region" description="Low complexity" evidence="1">
    <location>
        <begin position="1"/>
        <end position="64"/>
    </location>
</feature>
<feature type="non-terminal residue" evidence="2">
    <location>
        <position position="239"/>
    </location>
</feature>
<feature type="compositionally biased region" description="Low complexity" evidence="1">
    <location>
        <begin position="118"/>
        <end position="137"/>
    </location>
</feature>
<dbReference type="EMBL" id="JAAAHW010008915">
    <property type="protein sequence ID" value="KAF9943712.1"/>
    <property type="molecule type" value="Genomic_DNA"/>
</dbReference>
<keyword evidence="3" id="KW-1185">Reference proteome</keyword>
<feature type="region of interest" description="Disordered" evidence="1">
    <location>
        <begin position="211"/>
        <end position="239"/>
    </location>
</feature>
<feature type="compositionally biased region" description="Low complexity" evidence="1">
    <location>
        <begin position="219"/>
        <end position="228"/>
    </location>
</feature>
<proteinExistence type="predicted"/>
<evidence type="ECO:0000313" key="3">
    <source>
        <dbReference type="Proteomes" id="UP000749646"/>
    </source>
</evidence>
<reference evidence="2" key="1">
    <citation type="journal article" date="2020" name="Fungal Divers.">
        <title>Resolving the Mortierellaceae phylogeny through synthesis of multi-gene phylogenetics and phylogenomics.</title>
        <authorList>
            <person name="Vandepol N."/>
            <person name="Liber J."/>
            <person name="Desiro A."/>
            <person name="Na H."/>
            <person name="Kennedy M."/>
            <person name="Barry K."/>
            <person name="Grigoriev I.V."/>
            <person name="Miller A.N."/>
            <person name="O'Donnell K."/>
            <person name="Stajich J.E."/>
            <person name="Bonito G."/>
        </authorList>
    </citation>
    <scope>NUCLEOTIDE SEQUENCE</scope>
    <source>
        <strain evidence="2">MES-2147</strain>
    </source>
</reference>
<accession>A0A9P6IPV2</accession>
<feature type="region of interest" description="Disordered" evidence="1">
    <location>
        <begin position="1"/>
        <end position="81"/>
    </location>
</feature>
<dbReference type="Proteomes" id="UP000749646">
    <property type="component" value="Unassembled WGS sequence"/>
</dbReference>